<evidence type="ECO:0000256" key="3">
    <source>
        <dbReference type="ARBA" id="ARBA00022475"/>
    </source>
</evidence>
<feature type="transmembrane region" description="Helical" evidence="11">
    <location>
        <begin position="149"/>
        <end position="169"/>
    </location>
</feature>
<dbReference type="EMBL" id="SISG01000002">
    <property type="protein sequence ID" value="TBN55478.1"/>
    <property type="molecule type" value="Genomic_DNA"/>
</dbReference>
<evidence type="ECO:0000256" key="11">
    <source>
        <dbReference type="SAM" id="Phobius"/>
    </source>
</evidence>
<evidence type="ECO:0000256" key="7">
    <source>
        <dbReference type="ARBA" id="ARBA00022989"/>
    </source>
</evidence>
<evidence type="ECO:0000256" key="10">
    <source>
        <dbReference type="ARBA" id="ARBA00035686"/>
    </source>
</evidence>
<comment type="caution">
    <text evidence="12">The sequence shown here is derived from an EMBL/GenBank/DDBJ whole genome shotgun (WGS) entry which is preliminary data.</text>
</comment>
<gene>
    <name evidence="12" type="ORF">EYE40_14850</name>
</gene>
<feature type="transmembrane region" description="Helical" evidence="11">
    <location>
        <begin position="362"/>
        <end position="379"/>
    </location>
</feature>
<dbReference type="AlphaFoldDB" id="A0A4Q9GMB8"/>
<evidence type="ECO:0000256" key="2">
    <source>
        <dbReference type="ARBA" id="ARBA00022448"/>
    </source>
</evidence>
<feature type="transmembrane region" description="Helical" evidence="11">
    <location>
        <begin position="385"/>
        <end position="403"/>
    </location>
</feature>
<dbReference type="CDD" id="cd06579">
    <property type="entry name" value="TM_PBP1_transp_AraH_like"/>
    <property type="match status" value="1"/>
</dbReference>
<sequence length="414" mass="43357">MSPNTGDPSLSRAALDDDLRYGFRSSVRSFVERVRTGDLGSLPVVAGLVIIWIVFQLLNPNFLSSRNLVNLTMQSAAVGTIAIGIVLVLLIGEIDLSVGSVSGLSAAILAVLFVQHGWPLGIVLLVSLAAGAAVGLVYGLLYTRFGVPSFVITLAGLLGFLGLQLWVLGRAGSINIPDTSWIVQFGTQMFLPVWLSWVVVVAVVGVYAWQLISESRRRTEAGLAAMSRGVIAVRVGGLTLVLGAATFYLNLSRGVGVMFLFFLALVTVMHFVLTRTRWGRAVFAVGGSVEAARRAGIRVNRIYISVFMLCSVFAATGGILAAARLSAANQSSGGADTNLNAIAAAVIGGTSLFGGRGSAFSALLGVLVVMSIFNGLAILNLDSSIRFMITGAVLVLAVIIDSLSRRSRAAAGRA</sequence>
<name>A0A4Q9GMB8_9MICO</name>
<keyword evidence="13" id="KW-1185">Reference proteome</keyword>
<dbReference type="PANTHER" id="PTHR32196">
    <property type="entry name" value="ABC TRANSPORTER PERMEASE PROTEIN YPHD-RELATED-RELATED"/>
    <property type="match status" value="1"/>
</dbReference>
<feature type="transmembrane region" description="Helical" evidence="11">
    <location>
        <begin position="255"/>
        <end position="273"/>
    </location>
</feature>
<reference evidence="13" key="1">
    <citation type="submission" date="2019-02" db="EMBL/GenBank/DDBJ databases">
        <title>Glaciihabitans arcticus sp. nov., a psychrotolerant bacterium isolated from polar soil.</title>
        <authorList>
            <person name="Dahal R.H."/>
        </authorList>
    </citation>
    <scope>NUCLEOTIDE SEQUENCE [LARGE SCALE GENOMIC DNA]</scope>
    <source>
        <strain evidence="13">RP-3-7</strain>
    </source>
</reference>
<keyword evidence="8 11" id="KW-0472">Membrane</keyword>
<feature type="transmembrane region" description="Helical" evidence="11">
    <location>
        <begin position="337"/>
        <end position="355"/>
    </location>
</feature>
<proteinExistence type="predicted"/>
<evidence type="ECO:0000256" key="5">
    <source>
        <dbReference type="ARBA" id="ARBA00022597"/>
    </source>
</evidence>
<evidence type="ECO:0000256" key="1">
    <source>
        <dbReference type="ARBA" id="ARBA00004651"/>
    </source>
</evidence>
<organism evidence="12 13">
    <name type="scientific">Glaciihabitans arcticus</name>
    <dbReference type="NCBI Taxonomy" id="2668039"/>
    <lineage>
        <taxon>Bacteria</taxon>
        <taxon>Bacillati</taxon>
        <taxon>Actinomycetota</taxon>
        <taxon>Actinomycetes</taxon>
        <taxon>Micrococcales</taxon>
        <taxon>Microbacteriaceae</taxon>
        <taxon>Glaciihabitans</taxon>
    </lineage>
</organism>
<feature type="transmembrane region" description="Helical" evidence="11">
    <location>
        <begin position="189"/>
        <end position="209"/>
    </location>
</feature>
<feature type="transmembrane region" description="Helical" evidence="11">
    <location>
        <begin position="39"/>
        <end position="59"/>
    </location>
</feature>
<feature type="transmembrane region" description="Helical" evidence="11">
    <location>
        <begin position="302"/>
        <end position="325"/>
    </location>
</feature>
<evidence type="ECO:0000313" key="13">
    <source>
        <dbReference type="Proteomes" id="UP000294194"/>
    </source>
</evidence>
<keyword evidence="3" id="KW-1003">Cell membrane</keyword>
<feature type="transmembrane region" description="Helical" evidence="11">
    <location>
        <begin position="230"/>
        <end position="249"/>
    </location>
</feature>
<evidence type="ECO:0000256" key="8">
    <source>
        <dbReference type="ARBA" id="ARBA00023136"/>
    </source>
</evidence>
<comment type="subcellular location">
    <subcellularLocation>
        <location evidence="1">Cell membrane</location>
        <topology evidence="1">Multi-pass membrane protein</topology>
    </subcellularLocation>
</comment>
<evidence type="ECO:0000256" key="4">
    <source>
        <dbReference type="ARBA" id="ARBA00022519"/>
    </source>
</evidence>
<dbReference type="InterPro" id="IPR001851">
    <property type="entry name" value="ABC_transp_permease"/>
</dbReference>
<dbReference type="PANTHER" id="PTHR32196:SF32">
    <property type="entry name" value="XYLOSE TRANSPORT SYSTEM PERMEASE PROTEIN XYLH"/>
    <property type="match status" value="1"/>
</dbReference>
<keyword evidence="7 11" id="KW-1133">Transmembrane helix</keyword>
<protein>
    <recommendedName>
        <fullName evidence="10">Xylose transport system permease protein XylH</fullName>
    </recommendedName>
</protein>
<keyword evidence="2" id="KW-0813">Transport</keyword>
<dbReference type="GO" id="GO:0022857">
    <property type="term" value="F:transmembrane transporter activity"/>
    <property type="evidence" value="ECO:0007669"/>
    <property type="project" value="InterPro"/>
</dbReference>
<feature type="transmembrane region" description="Helical" evidence="11">
    <location>
        <begin position="120"/>
        <end position="142"/>
    </location>
</feature>
<evidence type="ECO:0000256" key="6">
    <source>
        <dbReference type="ARBA" id="ARBA00022692"/>
    </source>
</evidence>
<evidence type="ECO:0000256" key="9">
    <source>
        <dbReference type="ARBA" id="ARBA00035611"/>
    </source>
</evidence>
<comment type="function">
    <text evidence="9">Part of the binding-protein-dependent transport system for D-xylose. Probably responsible for the translocation of the substrate across the membrane.</text>
</comment>
<dbReference type="GO" id="GO:0005886">
    <property type="term" value="C:plasma membrane"/>
    <property type="evidence" value="ECO:0007669"/>
    <property type="project" value="UniProtKB-SubCell"/>
</dbReference>
<feature type="transmembrane region" description="Helical" evidence="11">
    <location>
        <begin position="71"/>
        <end position="91"/>
    </location>
</feature>
<keyword evidence="6 11" id="KW-0812">Transmembrane</keyword>
<keyword evidence="4" id="KW-0997">Cell inner membrane</keyword>
<accession>A0A4Q9GMB8</accession>
<dbReference type="Proteomes" id="UP000294194">
    <property type="component" value="Unassembled WGS sequence"/>
</dbReference>
<dbReference type="Pfam" id="PF02653">
    <property type="entry name" value="BPD_transp_2"/>
    <property type="match status" value="1"/>
</dbReference>
<evidence type="ECO:0000313" key="12">
    <source>
        <dbReference type="EMBL" id="TBN55478.1"/>
    </source>
</evidence>
<keyword evidence="5" id="KW-0762">Sugar transport</keyword>